<evidence type="ECO:0000313" key="2">
    <source>
        <dbReference type="WBParaSite" id="PS1159_v2.g8085.t1"/>
    </source>
</evidence>
<dbReference type="WBParaSite" id="PS1159_v2.g8085.t1">
    <property type="protein sequence ID" value="PS1159_v2.g8085.t1"/>
    <property type="gene ID" value="PS1159_v2.g8085"/>
</dbReference>
<evidence type="ECO:0000313" key="1">
    <source>
        <dbReference type="Proteomes" id="UP000887580"/>
    </source>
</evidence>
<reference evidence="2" key="1">
    <citation type="submission" date="2022-11" db="UniProtKB">
        <authorList>
            <consortium name="WormBaseParasite"/>
        </authorList>
    </citation>
    <scope>IDENTIFICATION</scope>
</reference>
<name>A0AC35GRX2_9BILA</name>
<protein>
    <submittedName>
        <fullName evidence="2">Protein kinase domain-containing protein</fullName>
    </submittedName>
</protein>
<accession>A0AC35GRX2</accession>
<proteinExistence type="predicted"/>
<sequence length="110" mass="12984">NESIRGKFPIKWTAPEVLRQSIFTSKSDCWSFGILLWEIYSFGRIPYPRITNFQPIQDVIRHIEQGYRMEPPEHCPLQISHLMSACWELEPTARPSFAEIVNKLKRFIGY</sequence>
<dbReference type="Proteomes" id="UP000887580">
    <property type="component" value="Unplaced"/>
</dbReference>
<organism evidence="1 2">
    <name type="scientific">Panagrolaimus sp. PS1159</name>
    <dbReference type="NCBI Taxonomy" id="55785"/>
    <lineage>
        <taxon>Eukaryota</taxon>
        <taxon>Metazoa</taxon>
        <taxon>Ecdysozoa</taxon>
        <taxon>Nematoda</taxon>
        <taxon>Chromadorea</taxon>
        <taxon>Rhabditida</taxon>
        <taxon>Tylenchina</taxon>
        <taxon>Panagrolaimomorpha</taxon>
        <taxon>Panagrolaimoidea</taxon>
        <taxon>Panagrolaimidae</taxon>
        <taxon>Panagrolaimus</taxon>
    </lineage>
</organism>